<dbReference type="OrthoDB" id="3534485at2759"/>
<organism evidence="2 3">
    <name type="scientific">Sclerotinia trifoliorum</name>
    <dbReference type="NCBI Taxonomy" id="28548"/>
    <lineage>
        <taxon>Eukaryota</taxon>
        <taxon>Fungi</taxon>
        <taxon>Dikarya</taxon>
        <taxon>Ascomycota</taxon>
        <taxon>Pezizomycotina</taxon>
        <taxon>Leotiomycetes</taxon>
        <taxon>Helotiales</taxon>
        <taxon>Sclerotiniaceae</taxon>
        <taxon>Sclerotinia</taxon>
    </lineage>
</organism>
<evidence type="ECO:0000313" key="3">
    <source>
        <dbReference type="Proteomes" id="UP000624404"/>
    </source>
</evidence>
<feature type="compositionally biased region" description="Polar residues" evidence="1">
    <location>
        <begin position="577"/>
        <end position="624"/>
    </location>
</feature>
<feature type="region of interest" description="Disordered" evidence="1">
    <location>
        <begin position="376"/>
        <end position="473"/>
    </location>
</feature>
<name>A0A8H2VM20_9HELO</name>
<dbReference type="EMBL" id="CAJHIA010000002">
    <property type="protein sequence ID" value="CAD6440157.1"/>
    <property type="molecule type" value="Genomic_DNA"/>
</dbReference>
<evidence type="ECO:0000313" key="2">
    <source>
        <dbReference type="EMBL" id="CAD6440157.1"/>
    </source>
</evidence>
<dbReference type="AlphaFoldDB" id="A0A8H2VM20"/>
<keyword evidence="3" id="KW-1185">Reference proteome</keyword>
<feature type="compositionally biased region" description="Polar residues" evidence="1">
    <location>
        <begin position="406"/>
        <end position="422"/>
    </location>
</feature>
<feature type="compositionally biased region" description="Polar residues" evidence="1">
    <location>
        <begin position="644"/>
        <end position="663"/>
    </location>
</feature>
<protein>
    <submittedName>
        <fullName evidence="2">Fcda1856-1c92-45af-bff9-7094ab693f57</fullName>
    </submittedName>
</protein>
<feature type="region of interest" description="Disordered" evidence="1">
    <location>
        <begin position="797"/>
        <end position="823"/>
    </location>
</feature>
<comment type="caution">
    <text evidence="2">The sequence shown here is derived from an EMBL/GenBank/DDBJ whole genome shotgun (WGS) entry which is preliminary data.</text>
</comment>
<gene>
    <name evidence="2" type="ORF">SCLTRI_LOCUS771</name>
</gene>
<feature type="region of interest" description="Disordered" evidence="1">
    <location>
        <begin position="561"/>
        <end position="666"/>
    </location>
</feature>
<sequence>MGKSDLIPQTQPKRRVRPISNPLYFDDESFFCNVIRHHNLLPEEQFPALNRLYSVSIEHEPRFYLECQTFYAFTLKFMNLDGESTEDASSPCQFISRPKSYRKPAKYDIQPLPPIDESTESIEFIQEKWKNAGASAPVQMGVGYNTDECEDEQALSITSLLPSAMLSSNGITSFGLLLPTGPRLSPMSQMIQDLEYPSSSTNIDSCSIDPLGSIRDNEAETSITNINGIKSSDCRGIDAVNIHSISASPAIKRLHRVQLSSRFSNLIYDAQYDRYIKKPKVDMEGGSRPSVNPQFVGVYAAANRAKEKNGKAAGTMPVHLEAAIMKYTSSDRVAGVRPLRMKPQVQPSYLYRDIKNGLGNGYEEEFVKKDLRLASEPGRIGSPVGDQQLGRLRSDTIPTRKISRHPSANTSRKLGDSPTLNRQDSRRRKAAPIYFPATENENTIPRRPFTPVNRRSPSPRIRPVHSPPPMDRPYRHISQLCLNEIPRIGTPPAKDYGSDESNSPIVVDITSFVPPTAITTSPPDSITSPVPTATAIISPTIPERPIKLPSYTLDLPKIFSTPSPISSPPQIPSVTPATPTRNSNFDPNISPSSLSNQQPAAAKSSIYSTCTPKSSPHNSANIPLTISHVPSIPSPPNTPKTCLYRSNTVSTNPSSATQGTYSHSSNTTISTQASSITSHIASPSLKAPPFLKASPFIDASQPLKANPSLKPNPRLNANLPAIPSPNPRLSTLSQESIALTEHLVREGIYGGIVYDISKTSDPYPPHPNPPSIENPIPHLTQKLTSFQSRRRKKLEARKLNSALRKREKKEKLEEKAKEKKNRKTLRKVKAKTKKAKLAVQRKKGTVNYFQIRVFFRGLRKAVRMRLQGARRRLGEMQISRILGTRHERVWGWV</sequence>
<reference evidence="2" key="1">
    <citation type="submission" date="2020-10" db="EMBL/GenBank/DDBJ databases">
        <authorList>
            <person name="Kusch S."/>
        </authorList>
    </citation>
    <scope>NUCLEOTIDE SEQUENCE</scope>
    <source>
        <strain evidence="2">SwB9</strain>
    </source>
</reference>
<dbReference type="Proteomes" id="UP000624404">
    <property type="component" value="Unassembled WGS sequence"/>
</dbReference>
<evidence type="ECO:0000256" key="1">
    <source>
        <dbReference type="SAM" id="MobiDB-lite"/>
    </source>
</evidence>
<accession>A0A8H2VM20</accession>
<proteinExistence type="predicted"/>